<feature type="region of interest" description="Disordered" evidence="2">
    <location>
        <begin position="269"/>
        <end position="302"/>
    </location>
</feature>
<comment type="caution">
    <text evidence="4">The sequence shown here is derived from an EMBL/GenBank/DDBJ whole genome shotgun (WGS) entry which is preliminary data.</text>
</comment>
<evidence type="ECO:0000313" key="4">
    <source>
        <dbReference type="EMBL" id="GMI17698.1"/>
    </source>
</evidence>
<evidence type="ECO:0000313" key="5">
    <source>
        <dbReference type="Proteomes" id="UP001165122"/>
    </source>
</evidence>
<dbReference type="EMBL" id="BRXW01000303">
    <property type="protein sequence ID" value="GMI17698.1"/>
    <property type="molecule type" value="Genomic_DNA"/>
</dbReference>
<feature type="compositionally biased region" description="Basic and acidic residues" evidence="2">
    <location>
        <begin position="1704"/>
        <end position="1715"/>
    </location>
</feature>
<feature type="compositionally biased region" description="Polar residues" evidence="2">
    <location>
        <begin position="1577"/>
        <end position="1588"/>
    </location>
</feature>
<evidence type="ECO:0000259" key="3">
    <source>
        <dbReference type="Pfam" id="PF25339"/>
    </source>
</evidence>
<feature type="compositionally biased region" description="Low complexity" evidence="2">
    <location>
        <begin position="1683"/>
        <end position="1694"/>
    </location>
</feature>
<dbReference type="InterPro" id="IPR057537">
    <property type="entry name" value="C2_C2CD3_N"/>
</dbReference>
<feature type="compositionally biased region" description="Basic and acidic residues" evidence="2">
    <location>
        <begin position="1881"/>
        <end position="1893"/>
    </location>
</feature>
<organism evidence="4 5">
    <name type="scientific">Triparma laevis f. longispina</name>
    <dbReference type="NCBI Taxonomy" id="1714387"/>
    <lineage>
        <taxon>Eukaryota</taxon>
        <taxon>Sar</taxon>
        <taxon>Stramenopiles</taxon>
        <taxon>Ochrophyta</taxon>
        <taxon>Bolidophyceae</taxon>
        <taxon>Parmales</taxon>
        <taxon>Triparmaceae</taxon>
        <taxon>Triparma</taxon>
    </lineage>
</organism>
<sequence length="1903" mass="209297">MSSSQPYSSPSLPPLLLAPLLGSLTLSPPSIRLILPPFTSSPFLTLQWWGADSIEEIHPSKKSEKSEPLIYPVNGGLPGLKRYLSDMKTLPLKLYTSSPIKYLGTGNLQIKHEGGSQIIKFFNEEEEVAEVKIEYRFDLGKYGDSESNCGESILLTGLAGKIEHQAGLEGKEVKGVNSFQLNEVLAATDNVGKLKSWPNSSQKKVYTPAETLGEIVQPGTISLNISGSAVSMKQEKHTKSLGRGNNNIKSKGGTPPRIKERVKVVPREARRKVGVKKDAERVSTSQNQPVPTRKTLKKPVQKQIETDEGFELARLLNRGQNLSKLMSDNLSPSTSTTPLIPNLDITGIVGVIPDELGDDEYDEEGVTPLEVTRMLESVGPSIVDMEFECFKVETVERLKRINNARSCNFSCDYVNMHTCEIEVTKLILKINGIGWNFSKILNESKQPFRVDKKWDVNFERDWPINLTSEDYVKEFKEGKIKIEVEGEVVKVKRKGGKGKRVKEVVEVCGGWVGLEDCLKGDVAGGARLVDGRGECVGVGMCRVGFGGGEEEGRMFTDYSAKKIEETGATPARHDTLIQSPARVIHQPNPQQQQPQTISPPQRPLPSFPKRPTLWLSAEITQIKNVQPKNRHSPITLSCSSGLSKTPKLTTTLDLPGTPKTVNSDIELTFIAGLDIDPQEDNVVEALKAKKSNLVIEVNSGNEVIGLTVLKLEGCANKIILPGTATDERPIKVFEGWMDVVCPFSKKVRGSVLGRVGVGLERQVERGFGVVTTTLTQPKEDVKIAEEKESPSRKRNPSEDKWVNITKEDVIDMPAIPEPPPPQPQPTPPQPQQGLEEPNLEELAAKRSNPFVAKSTVGFGKEGAKTETERVNKSASDLKDAYLRASFENLQRQQQQPREEPATAADGEGLIKHTLTIRPLQTCQVPNSGSANAPWGCYVVYDLTWPSSGSGAGGAEDWNGKGSGVWWDADSPLLNGTSKHELYLPTTLPFINAVCPRGQGVEVGIYCKGQEGNVKVGTTYIPAEDFQPGRDGVVKTRNVRLPINIETSTKGEYRGGDFLPSNLDLEITVRVEPKIVRVRRERAEAVSKPQIKPRATKQSEFKGRPANDTMTVKLGGATGLRELILLHTNKPSGCLLATFKIYCGADPDARWEAFTTPVVTDFGEADFNFETRIPVSLSSDWVGYVKSEALVVSLLYVLSPNPEMLTRGATVMSGIHANVPKGSVKIAEARVMLNGLLLGRAVEGRWKWTVGGETIGGIDGLLSLAGNELENAKLEEPNQLTQTFVEPEDKILIAKAPQRAKPVKVNVQITSASISPKSSSVYAVYQWDHDEGGAVEAYGTENCSVNSTGYVKFNDSNIVWVEEGEEYWTKRIDGILTVKLYERGTYPEGKITSSPYGCSGKSAADVLIGVSEVPLEQLKRGEVDGWYHVFNNASGSSFVEEVGQVRVGVAIEGIMKGEEVVEVQGWELCGEEKTKVAVTRIKERHSFENPSFVSDDYSSIPAPSLSSSVEFLDNMKAKVSRIEEMEREVREGAGLERSLSGVMRSLEEMTGRFLKPEPIVSNSPGRSPGRSLGRSPGRSPNRSLNSSPGRRSRESKDSIQSPLRQLLRASREGENVLDVPKPDANSPMRILLRASRASSLASSIGDGFEIAEDDDIDGGGYDSDPEIFMRNERSANSDGSFRASTNTSLSTNFSSGGEASTPDRVYIKSKKEKERSQKFSYLSKSYDWDLGREKDEAGEGDINLRATYGVGGDLKVAVEVARKRREVIEERKKENKIRKKRLKAQEEKEEENRVLALEEKVKRRQKERKERRMEGVTLKKKVDVRSLNVSPPFVRRREEEKGEEEDAVVVPERYTFNKARWGVVKVDGEEGGGGGAGSSLAKKGEEEREADRIARIMGFGGEED</sequence>
<feature type="compositionally biased region" description="Basic and acidic residues" evidence="2">
    <location>
        <begin position="780"/>
        <end position="809"/>
    </location>
</feature>
<feature type="region of interest" description="Disordered" evidence="2">
    <location>
        <begin position="237"/>
        <end position="257"/>
    </location>
</feature>
<accession>A0A9W7FSZ6</accession>
<feature type="region of interest" description="Disordered" evidence="2">
    <location>
        <begin position="780"/>
        <end position="835"/>
    </location>
</feature>
<name>A0A9W7FSZ6_9STRA</name>
<evidence type="ECO:0000256" key="1">
    <source>
        <dbReference type="SAM" id="Coils"/>
    </source>
</evidence>
<feature type="domain" description="C2CD3 N-terminal C2" evidence="3">
    <location>
        <begin position="10"/>
        <end position="109"/>
    </location>
</feature>
<feature type="region of interest" description="Disordered" evidence="2">
    <location>
        <begin position="586"/>
        <end position="606"/>
    </location>
</feature>
<dbReference type="OrthoDB" id="10472052at2759"/>
<protein>
    <recommendedName>
        <fullName evidence="3">C2CD3 N-terminal C2 domain-containing protein</fullName>
    </recommendedName>
</protein>
<feature type="compositionally biased region" description="Pro residues" evidence="2">
    <location>
        <begin position="815"/>
        <end position="830"/>
    </location>
</feature>
<keyword evidence="1" id="KW-0175">Coiled coil</keyword>
<dbReference type="Pfam" id="PF25339">
    <property type="entry name" value="C2_C2CD3_N"/>
    <property type="match status" value="1"/>
</dbReference>
<evidence type="ECO:0000256" key="2">
    <source>
        <dbReference type="SAM" id="MobiDB-lite"/>
    </source>
</evidence>
<feature type="compositionally biased region" description="Low complexity" evidence="2">
    <location>
        <begin position="586"/>
        <end position="599"/>
    </location>
</feature>
<keyword evidence="5" id="KW-1185">Reference proteome</keyword>
<proteinExistence type="predicted"/>
<dbReference type="Proteomes" id="UP001165122">
    <property type="component" value="Unassembled WGS sequence"/>
</dbReference>
<feature type="region of interest" description="Disordered" evidence="2">
    <location>
        <begin position="1865"/>
        <end position="1903"/>
    </location>
</feature>
<feature type="region of interest" description="Disordered" evidence="2">
    <location>
        <begin position="1648"/>
        <end position="1715"/>
    </location>
</feature>
<feature type="region of interest" description="Disordered" evidence="2">
    <location>
        <begin position="1086"/>
        <end position="1107"/>
    </location>
</feature>
<feature type="region of interest" description="Disordered" evidence="2">
    <location>
        <begin position="1552"/>
        <end position="1601"/>
    </location>
</feature>
<feature type="coiled-coil region" evidence="1">
    <location>
        <begin position="1764"/>
        <end position="1806"/>
    </location>
</feature>
<reference evidence="5" key="1">
    <citation type="journal article" date="2023" name="Commun. Biol.">
        <title>Genome analysis of Parmales, the sister group of diatoms, reveals the evolutionary specialization of diatoms from phago-mixotrophs to photoautotrophs.</title>
        <authorList>
            <person name="Ban H."/>
            <person name="Sato S."/>
            <person name="Yoshikawa S."/>
            <person name="Yamada K."/>
            <person name="Nakamura Y."/>
            <person name="Ichinomiya M."/>
            <person name="Sato N."/>
            <person name="Blanc-Mathieu R."/>
            <person name="Endo H."/>
            <person name="Kuwata A."/>
            <person name="Ogata H."/>
        </authorList>
    </citation>
    <scope>NUCLEOTIDE SEQUENCE [LARGE SCALE GENOMIC DNA]</scope>
    <source>
        <strain evidence="5">NIES 3700</strain>
    </source>
</reference>
<gene>
    <name evidence="4" type="ORF">TrLO_g1089</name>
</gene>